<protein>
    <recommendedName>
        <fullName evidence="2 4">Acylphosphatase</fullName>
        <ecNumber evidence="2 4">3.6.1.7</ecNumber>
    </recommendedName>
</protein>
<dbReference type="PROSITE" id="PS00151">
    <property type="entry name" value="ACYLPHOSPHATASE_2"/>
    <property type="match status" value="1"/>
</dbReference>
<organism evidence="8">
    <name type="scientific">Kuenenia stuttgartiensis</name>
    <dbReference type="NCBI Taxonomy" id="174633"/>
    <lineage>
        <taxon>Bacteria</taxon>
        <taxon>Pseudomonadati</taxon>
        <taxon>Planctomycetota</taxon>
        <taxon>Candidatus Brocadiia</taxon>
        <taxon>Candidatus Brocadiales</taxon>
        <taxon>Candidatus Brocadiaceae</taxon>
        <taxon>Candidatus Kuenenia</taxon>
    </lineage>
</organism>
<dbReference type="AlphaFoldDB" id="Q1PZJ4"/>
<dbReference type="InterPro" id="IPR036046">
    <property type="entry name" value="Acylphosphatase-like_dom_sf"/>
</dbReference>
<evidence type="ECO:0000256" key="1">
    <source>
        <dbReference type="ARBA" id="ARBA00005614"/>
    </source>
</evidence>
<evidence type="ECO:0000256" key="6">
    <source>
        <dbReference type="RuleBase" id="RU004168"/>
    </source>
</evidence>
<name>Q1PZJ4_KUEST</name>
<dbReference type="PANTHER" id="PTHR47268">
    <property type="entry name" value="ACYLPHOSPHATASE"/>
    <property type="match status" value="1"/>
</dbReference>
<evidence type="ECO:0000313" key="8">
    <source>
        <dbReference type="EMBL" id="CAJ72504.1"/>
    </source>
</evidence>
<dbReference type="InterPro" id="IPR017968">
    <property type="entry name" value="Acylphosphatase_CS"/>
</dbReference>
<dbReference type="PROSITE" id="PS51160">
    <property type="entry name" value="ACYLPHOSPHATASE_3"/>
    <property type="match status" value="1"/>
</dbReference>
<comment type="catalytic activity">
    <reaction evidence="3 4 5">
        <text>an acyl phosphate + H2O = a carboxylate + phosphate + H(+)</text>
        <dbReference type="Rhea" id="RHEA:14965"/>
        <dbReference type="ChEBI" id="CHEBI:15377"/>
        <dbReference type="ChEBI" id="CHEBI:15378"/>
        <dbReference type="ChEBI" id="CHEBI:29067"/>
        <dbReference type="ChEBI" id="CHEBI:43474"/>
        <dbReference type="ChEBI" id="CHEBI:59918"/>
        <dbReference type="EC" id="3.6.1.7"/>
    </reaction>
</comment>
<comment type="similarity">
    <text evidence="1 6">Belongs to the acylphosphatase family.</text>
</comment>
<keyword evidence="4 5" id="KW-0378">Hydrolase</keyword>
<dbReference type="InterPro" id="IPR020456">
    <property type="entry name" value="Acylphosphatase"/>
</dbReference>
<proteinExistence type="inferred from homology"/>
<sequence length="97" mass="10990">MIFSPMSNVRAHVYILGHVQGVFFRATTKEKASEYGIHGWVKNCTDGRVEAVFEGKKEAVDKIIDWCRKGPAGAFVEEMQVHKEEYSDAFDGFSIIF</sequence>
<dbReference type="Pfam" id="PF00708">
    <property type="entry name" value="Acylphosphatase"/>
    <property type="match status" value="1"/>
</dbReference>
<reference evidence="8" key="2">
    <citation type="submission" date="2006-01" db="EMBL/GenBank/DDBJ databases">
        <authorList>
            <person name="Genoscope"/>
        </authorList>
    </citation>
    <scope>NUCLEOTIDE SEQUENCE</scope>
</reference>
<dbReference type="SUPFAM" id="SSF54975">
    <property type="entry name" value="Acylphosphatase/BLUF domain-like"/>
    <property type="match status" value="1"/>
</dbReference>
<dbReference type="GO" id="GO:0003998">
    <property type="term" value="F:acylphosphatase activity"/>
    <property type="evidence" value="ECO:0007669"/>
    <property type="project" value="UniProtKB-EC"/>
</dbReference>
<dbReference type="InterPro" id="IPR001792">
    <property type="entry name" value="Acylphosphatase-like_dom"/>
</dbReference>
<evidence type="ECO:0000256" key="3">
    <source>
        <dbReference type="ARBA" id="ARBA00047645"/>
    </source>
</evidence>
<dbReference type="EC" id="3.6.1.7" evidence="2 4"/>
<evidence type="ECO:0000256" key="5">
    <source>
        <dbReference type="RuleBase" id="RU000553"/>
    </source>
</evidence>
<feature type="domain" description="Acylphosphatase-like" evidence="7">
    <location>
        <begin position="10"/>
        <end position="97"/>
    </location>
</feature>
<dbReference type="Gene3D" id="3.30.70.100">
    <property type="match status" value="1"/>
</dbReference>
<evidence type="ECO:0000256" key="4">
    <source>
        <dbReference type="PROSITE-ProRule" id="PRU00520"/>
    </source>
</evidence>
<evidence type="ECO:0000259" key="7">
    <source>
        <dbReference type="PROSITE" id="PS51160"/>
    </source>
</evidence>
<feature type="active site" evidence="4">
    <location>
        <position position="43"/>
    </location>
</feature>
<dbReference type="PRINTS" id="PR00112">
    <property type="entry name" value="ACYLPHPHTASE"/>
</dbReference>
<feature type="active site" evidence="4">
    <location>
        <position position="25"/>
    </location>
</feature>
<gene>
    <name evidence="8" type="primary">acyp2</name>
    <name evidence="8" type="ORF">kustd1759</name>
</gene>
<dbReference type="PANTHER" id="PTHR47268:SF4">
    <property type="entry name" value="ACYLPHOSPHATASE"/>
    <property type="match status" value="1"/>
</dbReference>
<dbReference type="PROSITE" id="PS00150">
    <property type="entry name" value="ACYLPHOSPHATASE_1"/>
    <property type="match status" value="1"/>
</dbReference>
<evidence type="ECO:0000256" key="2">
    <source>
        <dbReference type="ARBA" id="ARBA00012150"/>
    </source>
</evidence>
<reference evidence="8" key="1">
    <citation type="journal article" date="2006" name="Nature">
        <title>Deciphering the evolution and metabolism of an anammox bacterium from a community genome.</title>
        <authorList>
            <person name="Strous M."/>
            <person name="Pelletier E."/>
            <person name="Mangenot S."/>
            <person name="Rattei T."/>
            <person name="Lehner A."/>
            <person name="Taylor M.W."/>
            <person name="Horn M."/>
            <person name="Daims H."/>
            <person name="Bartol-Mavel D."/>
            <person name="Wincker P."/>
            <person name="Barbe V."/>
            <person name="Fonknechten N."/>
            <person name="Vallenet D."/>
            <person name="Segurens B."/>
            <person name="Schenowitz-Truong C."/>
            <person name="Medigue C."/>
            <person name="Collingro A."/>
            <person name="Snel B."/>
            <person name="Dutilh B.E."/>
            <person name="OpDenCamp H.J.M."/>
            <person name="vanDerDrift C."/>
            <person name="Cirpus I."/>
            <person name="vanDePas-Schoonen K.T."/>
            <person name="Harhangi H.R."/>
            <person name="vanNiftrik L."/>
            <person name="Schmid M."/>
            <person name="Keltjens J."/>
            <person name="vanDeVossenberg J."/>
            <person name="Kartal B."/>
            <person name="Meier H."/>
            <person name="Frishman D."/>
            <person name="Huynen M.A."/>
            <person name="Mewes H."/>
            <person name="Weissenbach J."/>
            <person name="Jetten M.S.M."/>
            <person name="Wagner M."/>
            <person name="LePaslier D."/>
        </authorList>
    </citation>
    <scope>NUCLEOTIDE SEQUENCE</scope>
</reference>
<dbReference type="NCBIfam" id="NF011016">
    <property type="entry name" value="PRK14444.1"/>
    <property type="match status" value="1"/>
</dbReference>
<dbReference type="EMBL" id="CT573072">
    <property type="protein sequence ID" value="CAJ72504.1"/>
    <property type="molecule type" value="Genomic_DNA"/>
</dbReference>
<accession>Q1PZJ4</accession>